<proteinExistence type="predicted"/>
<dbReference type="InterPro" id="IPR029071">
    <property type="entry name" value="Ubiquitin-like_domsf"/>
</dbReference>
<dbReference type="SUPFAM" id="SSF54236">
    <property type="entry name" value="Ubiquitin-like"/>
    <property type="match status" value="1"/>
</dbReference>
<dbReference type="PANTHER" id="PTHR15286">
    <property type="entry name" value="RAS-ASSOCIATING DOMAIN CONTAINING PROTEIN"/>
    <property type="match status" value="1"/>
</dbReference>
<feature type="region of interest" description="Disordered" evidence="1">
    <location>
        <begin position="442"/>
        <end position="562"/>
    </location>
</feature>
<feature type="compositionally biased region" description="Basic residues" evidence="1">
    <location>
        <begin position="125"/>
        <end position="137"/>
    </location>
</feature>
<dbReference type="InterPro" id="IPR000159">
    <property type="entry name" value="RA_dom"/>
</dbReference>
<dbReference type="AlphaFoldDB" id="A0A553P6V1"/>
<dbReference type="EMBL" id="VCGU01000007">
    <property type="protein sequence ID" value="TRY73414.1"/>
    <property type="molecule type" value="Genomic_DNA"/>
</dbReference>
<feature type="region of interest" description="Disordered" evidence="1">
    <location>
        <begin position="113"/>
        <end position="166"/>
    </location>
</feature>
<reference evidence="3 4" key="1">
    <citation type="journal article" date="2018" name="Nat. Ecol. Evol.">
        <title>Genomic signatures of mitonuclear coevolution across populations of Tigriopus californicus.</title>
        <authorList>
            <person name="Barreto F.S."/>
            <person name="Watson E.T."/>
            <person name="Lima T.G."/>
            <person name="Willett C.S."/>
            <person name="Edmands S."/>
            <person name="Li W."/>
            <person name="Burton R.S."/>
        </authorList>
    </citation>
    <scope>NUCLEOTIDE SEQUENCE [LARGE SCALE GENOMIC DNA]</scope>
    <source>
        <strain evidence="3 4">San Diego</strain>
    </source>
</reference>
<feature type="domain" description="Ras-associating" evidence="2">
    <location>
        <begin position="43"/>
        <end position="112"/>
    </location>
</feature>
<feature type="compositionally biased region" description="Polar residues" evidence="1">
    <location>
        <begin position="298"/>
        <end position="310"/>
    </location>
</feature>
<dbReference type="Proteomes" id="UP000318571">
    <property type="component" value="Chromosome 3"/>
</dbReference>
<evidence type="ECO:0000313" key="3">
    <source>
        <dbReference type="EMBL" id="TRY73414.1"/>
    </source>
</evidence>
<dbReference type="InterPro" id="IPR033593">
    <property type="entry name" value="N-RASSF"/>
</dbReference>
<feature type="compositionally biased region" description="Low complexity" evidence="1">
    <location>
        <begin position="220"/>
        <end position="236"/>
    </location>
</feature>
<evidence type="ECO:0000259" key="2">
    <source>
        <dbReference type="PROSITE" id="PS50200"/>
    </source>
</evidence>
<dbReference type="PANTHER" id="PTHR15286:SF1">
    <property type="entry name" value="FI07216P"/>
    <property type="match status" value="1"/>
</dbReference>
<feature type="compositionally biased region" description="Polar residues" evidence="1">
    <location>
        <begin position="193"/>
        <end position="215"/>
    </location>
</feature>
<dbReference type="InterPro" id="IPR048945">
    <property type="entry name" value="RASSF8/10_RA"/>
</dbReference>
<feature type="compositionally biased region" description="Basic and acidic residues" evidence="1">
    <location>
        <begin position="496"/>
        <end position="507"/>
    </location>
</feature>
<feature type="region of interest" description="Disordered" evidence="1">
    <location>
        <begin position="298"/>
        <end position="329"/>
    </location>
</feature>
<evidence type="ECO:0000256" key="1">
    <source>
        <dbReference type="SAM" id="MobiDB-lite"/>
    </source>
</evidence>
<accession>A0A553P6V1</accession>
<sequence length="562" mass="62770">MALNLSQQIYQKLPSSARGESGSDFEIPIYIRSQESPKWVSGIDRSTTCHDILESVLRSKIGTEADLNQFTLVEHWRGVERPLSRNSKILKLWLAWGDEQNHVKFVVKKTRVKDHQDQENLTSKKSARTRNKVRRRNSNSSVGSKASDTMHPKVLSKQRGSSKSSPDIQEMMKVILNQGQVIYQELQRRGYQPNPNLSESVSALNRSQSELNLSQESRKSGSASKTKPSKSTSIKGDNTQTETRLDDDLGYGDDMSPPNTTDIIEELIRLHSLNEELQTVETKLHILSANLNQFMAPNLTDPTKTTTKSSAPMKEDHHHLSNNNDPRGNLAECTLQQELDSVKRYNQSAMEDISRNKELISAMELEFKNKKDSIKQLEYDFNLIEKEGKKLGREYEKVLSIEIPDADRESDADRGEDSALEDSTQVIYSELKELKLECQRFTSTSSSDPDHDPSKLLTSPVLTPASASESGVDLSHEGSTSGSESSGPRPSPLSHSESEPLDSKLLVHDFCSTESRSSRIKSSRTETRHGILDDGEDTNSDTGLSSLHSSSDEGAYEFGTLV</sequence>
<dbReference type="SMART" id="SM00314">
    <property type="entry name" value="RA"/>
    <property type="match status" value="1"/>
</dbReference>
<feature type="compositionally biased region" description="Low complexity" evidence="1">
    <location>
        <begin position="477"/>
        <end position="495"/>
    </location>
</feature>
<dbReference type="OrthoDB" id="10034447at2759"/>
<name>A0A553P6V1_TIGCA</name>
<feature type="compositionally biased region" description="Polar residues" evidence="1">
    <location>
        <begin position="456"/>
        <end position="469"/>
    </location>
</feature>
<comment type="caution">
    <text evidence="3">The sequence shown here is derived from an EMBL/GenBank/DDBJ whole genome shotgun (WGS) entry which is preliminary data.</text>
</comment>
<evidence type="ECO:0000313" key="4">
    <source>
        <dbReference type="Proteomes" id="UP000318571"/>
    </source>
</evidence>
<dbReference type="PROSITE" id="PS50200">
    <property type="entry name" value="RA"/>
    <property type="match status" value="1"/>
</dbReference>
<dbReference type="STRING" id="6832.A0A553P6V1"/>
<protein>
    <recommendedName>
        <fullName evidence="2">Ras-associating domain-containing protein</fullName>
    </recommendedName>
</protein>
<keyword evidence="4" id="KW-1185">Reference proteome</keyword>
<dbReference type="Gene3D" id="3.10.20.90">
    <property type="entry name" value="Phosphatidylinositol 3-kinase Catalytic Subunit, Chain A, domain 1"/>
    <property type="match status" value="1"/>
</dbReference>
<gene>
    <name evidence="3" type="ORF">TCAL_14659</name>
</gene>
<dbReference type="GO" id="GO:0007165">
    <property type="term" value="P:signal transduction"/>
    <property type="evidence" value="ECO:0007669"/>
    <property type="project" value="InterPro"/>
</dbReference>
<dbReference type="Pfam" id="PF21712">
    <property type="entry name" value="RASSF8-10_RA"/>
    <property type="match status" value="1"/>
</dbReference>
<organism evidence="3 4">
    <name type="scientific">Tigriopus californicus</name>
    <name type="common">Marine copepod</name>
    <dbReference type="NCBI Taxonomy" id="6832"/>
    <lineage>
        <taxon>Eukaryota</taxon>
        <taxon>Metazoa</taxon>
        <taxon>Ecdysozoa</taxon>
        <taxon>Arthropoda</taxon>
        <taxon>Crustacea</taxon>
        <taxon>Multicrustacea</taxon>
        <taxon>Hexanauplia</taxon>
        <taxon>Copepoda</taxon>
        <taxon>Harpacticoida</taxon>
        <taxon>Harpacticidae</taxon>
        <taxon>Tigriopus</taxon>
    </lineage>
</organism>
<feature type="region of interest" description="Disordered" evidence="1">
    <location>
        <begin position="192"/>
        <end position="260"/>
    </location>
</feature>
<feature type="compositionally biased region" description="Basic and acidic residues" evidence="1">
    <location>
        <begin position="523"/>
        <end position="532"/>
    </location>
</feature>